<name>A0A402AU14_9CHLR</name>
<dbReference type="InterPro" id="IPR029058">
    <property type="entry name" value="AB_hydrolase_fold"/>
</dbReference>
<reference evidence="2" key="1">
    <citation type="submission" date="2018-12" db="EMBL/GenBank/DDBJ databases">
        <title>Tengunoibacter tsumagoiensis gen. nov., sp. nov., Dictyobacter kobayashii sp. nov., D. alpinus sp. nov., and D. joshuensis sp. nov. and description of Dictyobacteraceae fam. nov. within the order Ktedonobacterales isolated from Tengu-no-mugimeshi.</title>
        <authorList>
            <person name="Wang C.M."/>
            <person name="Zheng Y."/>
            <person name="Sakai Y."/>
            <person name="Toyoda A."/>
            <person name="Minakuchi Y."/>
            <person name="Abe K."/>
            <person name="Yokota A."/>
            <person name="Yabe S."/>
        </authorList>
    </citation>
    <scope>NUCLEOTIDE SEQUENCE [LARGE SCALE GENOMIC DNA]</scope>
    <source>
        <strain evidence="2">Uno11</strain>
    </source>
</reference>
<protein>
    <recommendedName>
        <fullName evidence="3">Phospholipase/carboxylesterase/thioesterase domain-containing protein</fullName>
    </recommendedName>
</protein>
<evidence type="ECO:0000313" key="2">
    <source>
        <dbReference type="Proteomes" id="UP000287188"/>
    </source>
</evidence>
<dbReference type="Gene3D" id="3.40.50.1820">
    <property type="entry name" value="alpha/beta hydrolase"/>
    <property type="match status" value="1"/>
</dbReference>
<dbReference type="EMBL" id="BIFS01000002">
    <property type="protein sequence ID" value="GCE22602.1"/>
    <property type="molecule type" value="Genomic_DNA"/>
</dbReference>
<dbReference type="Proteomes" id="UP000287188">
    <property type="component" value="Unassembled WGS sequence"/>
</dbReference>
<organism evidence="1 2">
    <name type="scientific">Dictyobacter kobayashii</name>
    <dbReference type="NCBI Taxonomy" id="2014872"/>
    <lineage>
        <taxon>Bacteria</taxon>
        <taxon>Bacillati</taxon>
        <taxon>Chloroflexota</taxon>
        <taxon>Ktedonobacteria</taxon>
        <taxon>Ktedonobacterales</taxon>
        <taxon>Dictyobacteraceae</taxon>
        <taxon>Dictyobacter</taxon>
    </lineage>
</organism>
<comment type="caution">
    <text evidence="1">The sequence shown here is derived from an EMBL/GenBank/DDBJ whole genome shotgun (WGS) entry which is preliminary data.</text>
</comment>
<keyword evidence="2" id="KW-1185">Reference proteome</keyword>
<proteinExistence type="predicted"/>
<accession>A0A402AU14</accession>
<dbReference type="SUPFAM" id="SSF53474">
    <property type="entry name" value="alpha/beta-Hydrolases"/>
    <property type="match status" value="1"/>
</dbReference>
<gene>
    <name evidence="1" type="ORF">KDK_64020</name>
</gene>
<evidence type="ECO:0000313" key="1">
    <source>
        <dbReference type="EMBL" id="GCE22602.1"/>
    </source>
</evidence>
<evidence type="ECO:0008006" key="3">
    <source>
        <dbReference type="Google" id="ProtNLM"/>
    </source>
</evidence>
<sequence>MNNPPINKIIGPHRGQPVLMAGEQLEQARAAMIMMHGRGASARDILGLSNELQQPGFVYIAPRQQEVPGIQPASWPHLTAMSPSSHRRYRSLRNCSIVWQRQGSRLNALSC</sequence>
<dbReference type="AlphaFoldDB" id="A0A402AU14"/>
<dbReference type="RefSeq" id="WP_218032129.1">
    <property type="nucleotide sequence ID" value="NZ_BIFS01000002.1"/>
</dbReference>